<feature type="binding site" evidence="7">
    <location>
        <position position="71"/>
    </location>
    <ligand>
        <name>substrate</name>
    </ligand>
</feature>
<evidence type="ECO:0000256" key="8">
    <source>
        <dbReference type="PIRSR" id="PIRSR613078-3"/>
    </source>
</evidence>
<dbReference type="KEGG" id="ago:AGOS_AER228C"/>
<dbReference type="NCBIfam" id="TIGR01258">
    <property type="entry name" value="pgm_1"/>
    <property type="match status" value="1"/>
</dbReference>
<evidence type="ECO:0000256" key="1">
    <source>
        <dbReference type="ARBA" id="ARBA00000380"/>
    </source>
</evidence>
<dbReference type="GeneID" id="4621295"/>
<gene>
    <name evidence="10" type="ORF">AGOS_AER228C</name>
</gene>
<evidence type="ECO:0000313" key="10">
    <source>
        <dbReference type="EMBL" id="AAS52909.1"/>
    </source>
</evidence>
<dbReference type="STRING" id="284811.Q756M6"/>
<dbReference type="OMA" id="MVFFKFL"/>
<feature type="active site" description="Tele-phosphohistidine intermediate" evidence="6">
    <location>
        <position position="15"/>
    </location>
</feature>
<dbReference type="Gene3D" id="3.40.50.1240">
    <property type="entry name" value="Phosphoglycerate mutase-like"/>
    <property type="match status" value="1"/>
</dbReference>
<evidence type="ECO:0000256" key="4">
    <source>
        <dbReference type="ARBA" id="ARBA00023152"/>
    </source>
</evidence>
<comment type="catalytic activity">
    <reaction evidence="1 9">
        <text>(2R)-2-phosphoglycerate = (2R)-3-phosphoglycerate</text>
        <dbReference type="Rhea" id="RHEA:15901"/>
        <dbReference type="ChEBI" id="CHEBI:58272"/>
        <dbReference type="ChEBI" id="CHEBI:58289"/>
        <dbReference type="EC" id="5.4.2.11"/>
    </reaction>
</comment>
<dbReference type="GO" id="GO:0061621">
    <property type="term" value="P:canonical glycolysis"/>
    <property type="evidence" value="ECO:0000318"/>
    <property type="project" value="GO_Central"/>
</dbReference>
<feature type="site" description="Transition state stabilizer" evidence="8">
    <location>
        <position position="235"/>
    </location>
</feature>
<dbReference type="HAMAP" id="MF_01039">
    <property type="entry name" value="PGAM_GpmA"/>
    <property type="match status" value="1"/>
</dbReference>
<name>Q756M6_EREGS</name>
<keyword evidence="4 9" id="KW-0324">Glycolysis</keyword>
<dbReference type="InParanoid" id="Q756M6"/>
<dbReference type="InterPro" id="IPR029033">
    <property type="entry name" value="His_PPase_superfam"/>
</dbReference>
<dbReference type="PANTHER" id="PTHR11931">
    <property type="entry name" value="PHOSPHOGLYCERATE MUTASE"/>
    <property type="match status" value="1"/>
</dbReference>
<dbReference type="Proteomes" id="UP000000591">
    <property type="component" value="Chromosome V"/>
</dbReference>
<dbReference type="CDD" id="cd07067">
    <property type="entry name" value="HP_PGM_like"/>
    <property type="match status" value="1"/>
</dbReference>
<feature type="active site" description="Proton donor/acceptor" evidence="6">
    <location>
        <position position="121"/>
    </location>
</feature>
<dbReference type="UniPathway" id="UPA00109">
    <property type="reaction ID" value="UER00186"/>
</dbReference>
<evidence type="ECO:0000256" key="9">
    <source>
        <dbReference type="RuleBase" id="RU004511"/>
    </source>
</evidence>
<dbReference type="SUPFAM" id="SSF53254">
    <property type="entry name" value="Phosphoglycerate mutase-like"/>
    <property type="match status" value="1"/>
</dbReference>
<feature type="binding site" evidence="7">
    <location>
        <begin position="14"/>
        <end position="21"/>
    </location>
    <ligand>
        <name>substrate</name>
    </ligand>
</feature>
<protein>
    <recommendedName>
        <fullName evidence="9">Phosphoglycerate mutase</fullName>
        <ecNumber evidence="9">5.4.2.11</ecNumber>
    </recommendedName>
</protein>
<keyword evidence="11" id="KW-1185">Reference proteome</keyword>
<feature type="binding site" evidence="7">
    <location>
        <begin position="148"/>
        <end position="149"/>
    </location>
    <ligand>
        <name>substrate</name>
    </ligand>
</feature>
<dbReference type="InterPro" id="IPR005952">
    <property type="entry name" value="Phosphogly_mut1"/>
</dbReference>
<dbReference type="SMART" id="SM00855">
    <property type="entry name" value="PGAM"/>
    <property type="match status" value="1"/>
</dbReference>
<evidence type="ECO:0000313" key="11">
    <source>
        <dbReference type="Proteomes" id="UP000000591"/>
    </source>
</evidence>
<evidence type="ECO:0000256" key="3">
    <source>
        <dbReference type="ARBA" id="ARBA00006717"/>
    </source>
</evidence>
<reference evidence="10 11" key="1">
    <citation type="journal article" date="2004" name="Science">
        <title>The Ashbya gossypii genome as a tool for mapping the ancient Saccharomyces cerevisiae genome.</title>
        <authorList>
            <person name="Dietrich F.S."/>
            <person name="Voegeli S."/>
            <person name="Brachat S."/>
            <person name="Lerch A."/>
            <person name="Gates K."/>
            <person name="Steiner S."/>
            <person name="Mohr C."/>
            <person name="Pohlmann R."/>
            <person name="Luedi P."/>
            <person name="Choi S."/>
            <person name="Wing R.A."/>
            <person name="Flavier A."/>
            <person name="Gaffney T.D."/>
            <person name="Philippsen P."/>
        </authorList>
    </citation>
    <scope>NUCLEOTIDE SEQUENCE [LARGE SCALE GENOMIC DNA]</scope>
    <source>
        <strain evidence="11">ATCC 10895 / CBS 109.51 / FGSC 9923 / NRRL Y-1056</strain>
    </source>
</reference>
<dbReference type="Pfam" id="PF00300">
    <property type="entry name" value="His_Phos_1"/>
    <property type="match status" value="2"/>
</dbReference>
<dbReference type="InterPro" id="IPR013078">
    <property type="entry name" value="His_Pase_superF_clade-1"/>
</dbReference>
<dbReference type="HOGENOM" id="CLU_033323_1_6_1"/>
<dbReference type="PROSITE" id="PS00175">
    <property type="entry name" value="PG_MUTASE"/>
    <property type="match status" value="1"/>
</dbReference>
<keyword evidence="5 9" id="KW-0413">Isomerase</keyword>
<accession>Q756M6</accession>
<evidence type="ECO:0000256" key="2">
    <source>
        <dbReference type="ARBA" id="ARBA00004798"/>
    </source>
</evidence>
<dbReference type="InterPro" id="IPR001345">
    <property type="entry name" value="PG/BPGM_mutase_AS"/>
</dbReference>
<sequence length="300" mass="33849">MTENRKTVKLFLLRHGESELNHAKIFCGWIDAHLTDKGKDQARSSASLIASFCREHGIEPPLVGYTSRLLRTIETMQVIMKELRRAAVFQTVVDTADALAVVDKVTAAGQTPVLQVWTLNERHYGSWQGQRKSSVLEQFGKSDYMLIRRDYNGRPPAVDLGREMIQEDNEQGPLTGYDFKEPNRRLKYGPELEKAIELPRNESLADVIKRLAPFLNEVVLKLLHELGESAIIVAHGSTVRSVLKILANISEEDIKDIDIPTGNPLVIELNASDMSFVRHFYLDPESARKEAENVRNEGCN</sequence>
<evidence type="ECO:0000256" key="6">
    <source>
        <dbReference type="PIRSR" id="PIRSR613078-1"/>
    </source>
</evidence>
<dbReference type="RefSeq" id="NP_985085.1">
    <property type="nucleotide sequence ID" value="NM_210439.1"/>
</dbReference>
<dbReference type="eggNOG" id="KOG0235">
    <property type="taxonomic scope" value="Eukaryota"/>
</dbReference>
<organism evidence="10 11">
    <name type="scientific">Eremothecium gossypii (strain ATCC 10895 / CBS 109.51 / FGSC 9923 / NRRL Y-1056)</name>
    <name type="common">Yeast</name>
    <name type="synonym">Ashbya gossypii</name>
    <dbReference type="NCBI Taxonomy" id="284811"/>
    <lineage>
        <taxon>Eukaryota</taxon>
        <taxon>Fungi</taxon>
        <taxon>Dikarya</taxon>
        <taxon>Ascomycota</taxon>
        <taxon>Saccharomycotina</taxon>
        <taxon>Saccharomycetes</taxon>
        <taxon>Saccharomycetales</taxon>
        <taxon>Saccharomycetaceae</taxon>
        <taxon>Eremothecium</taxon>
    </lineage>
</organism>
<feature type="binding site" evidence="7">
    <location>
        <position position="132"/>
    </location>
    <ligand>
        <name>substrate</name>
    </ligand>
</feature>
<dbReference type="GO" id="GO:0004619">
    <property type="term" value="F:phosphoglycerate mutase activity"/>
    <property type="evidence" value="ECO:0000318"/>
    <property type="project" value="GO_Central"/>
</dbReference>
<feature type="binding site" evidence="7">
    <location>
        <begin position="121"/>
        <end position="124"/>
    </location>
    <ligand>
        <name>substrate</name>
    </ligand>
</feature>
<dbReference type="GO" id="GO:0005829">
    <property type="term" value="C:cytosol"/>
    <property type="evidence" value="ECO:0000318"/>
    <property type="project" value="GO_Central"/>
</dbReference>
<dbReference type="EC" id="5.4.2.11" evidence="9"/>
<dbReference type="EMBL" id="AE016818">
    <property type="protein sequence ID" value="AAS52909.1"/>
    <property type="molecule type" value="Genomic_DNA"/>
</dbReference>
<proteinExistence type="inferred from homology"/>
<evidence type="ECO:0000256" key="7">
    <source>
        <dbReference type="PIRSR" id="PIRSR613078-2"/>
    </source>
</evidence>
<reference evidence="11" key="2">
    <citation type="journal article" date="2013" name="G3 (Bethesda)">
        <title>Genomes of Ashbya fungi isolated from insects reveal four mating-type loci, numerous translocations, lack of transposons, and distinct gene duplications.</title>
        <authorList>
            <person name="Dietrich F.S."/>
            <person name="Voegeli S."/>
            <person name="Kuo S."/>
            <person name="Philippsen P."/>
        </authorList>
    </citation>
    <scope>GENOME REANNOTATION</scope>
    <source>
        <strain evidence="11">ATCC 10895 / CBS 109.51 / FGSC 9923 / NRRL Y-1056</strain>
    </source>
</reference>
<dbReference type="PIRSF" id="PIRSF000709">
    <property type="entry name" value="6PFK_2-Ptase"/>
    <property type="match status" value="1"/>
</dbReference>
<dbReference type="OrthoDB" id="354304at2759"/>
<dbReference type="AlphaFoldDB" id="Q756M6"/>
<comment type="similarity">
    <text evidence="3 9">Belongs to the phosphoglycerate mutase family. BPG-dependent PGAM subfamily.</text>
</comment>
<comment type="pathway">
    <text evidence="2 9">Carbohydrate degradation; glycolysis; pyruvate from D-glyceraldehyde 3-phosphate: step 3/5.</text>
</comment>
<evidence type="ECO:0000256" key="5">
    <source>
        <dbReference type="ARBA" id="ARBA00023235"/>
    </source>
</evidence>
<dbReference type="FunCoup" id="Q756M6">
    <property type="interactions" value="596"/>
</dbReference>